<dbReference type="OMA" id="FEEHEYI"/>
<evidence type="ECO:0000256" key="4">
    <source>
        <dbReference type="ARBA" id="ARBA00023212"/>
    </source>
</evidence>
<evidence type="ECO:0000256" key="5">
    <source>
        <dbReference type="ARBA" id="ARBA00023273"/>
    </source>
</evidence>
<organism evidence="9 10">
    <name type="scientific">Neolamprologus brichardi</name>
    <name type="common">Fairy cichlid</name>
    <name type="synonym">Lamprologus brichardi</name>
    <dbReference type="NCBI Taxonomy" id="32507"/>
    <lineage>
        <taxon>Eukaryota</taxon>
        <taxon>Metazoa</taxon>
        <taxon>Chordata</taxon>
        <taxon>Craniata</taxon>
        <taxon>Vertebrata</taxon>
        <taxon>Euteleostomi</taxon>
        <taxon>Actinopterygii</taxon>
        <taxon>Neopterygii</taxon>
        <taxon>Teleostei</taxon>
        <taxon>Neoteleostei</taxon>
        <taxon>Acanthomorphata</taxon>
        <taxon>Ovalentaria</taxon>
        <taxon>Cichlomorphae</taxon>
        <taxon>Cichliformes</taxon>
        <taxon>Cichlidae</taxon>
        <taxon>African cichlids</taxon>
        <taxon>Pseudocrenilabrinae</taxon>
        <taxon>Lamprologini</taxon>
        <taxon>Neolamprologus</taxon>
    </lineage>
</organism>
<feature type="coiled-coil region" evidence="6">
    <location>
        <begin position="132"/>
        <end position="191"/>
    </location>
</feature>
<protein>
    <recommendedName>
        <fullName evidence="8">Enkurin domain-containing protein</fullName>
    </recommendedName>
</protein>
<dbReference type="Proteomes" id="UP000261580">
    <property type="component" value="Unassembled WGS sequence"/>
</dbReference>
<feature type="compositionally biased region" description="Basic and acidic residues" evidence="7">
    <location>
        <begin position="33"/>
        <end position="50"/>
    </location>
</feature>
<dbReference type="PANTHER" id="PTHR21490:SF0">
    <property type="entry name" value="ENKURIN"/>
    <property type="match status" value="1"/>
</dbReference>
<dbReference type="InterPro" id="IPR027012">
    <property type="entry name" value="Enkurin_dom"/>
</dbReference>
<feature type="domain" description="Enkurin" evidence="8">
    <location>
        <begin position="102"/>
        <end position="196"/>
    </location>
</feature>
<reference evidence="9" key="2">
    <citation type="submission" date="2025-09" db="UniProtKB">
        <authorList>
            <consortium name="Ensembl"/>
        </authorList>
    </citation>
    <scope>IDENTIFICATION</scope>
</reference>
<dbReference type="GO" id="GO:0005516">
    <property type="term" value="F:calmodulin binding"/>
    <property type="evidence" value="ECO:0007669"/>
    <property type="project" value="TreeGrafter"/>
</dbReference>
<dbReference type="STRING" id="32507.ENSNBRP00000011716"/>
<keyword evidence="10" id="KW-1185">Reference proteome</keyword>
<dbReference type="Pfam" id="PF13864">
    <property type="entry name" value="Enkurin"/>
    <property type="match status" value="1"/>
</dbReference>
<dbReference type="Ensembl" id="ENSNBRT00000012048.1">
    <property type="protein sequence ID" value="ENSNBRP00000011716.1"/>
    <property type="gene ID" value="ENSNBRG00000009139.1"/>
</dbReference>
<dbReference type="Bgee" id="ENSNBRG00000009139">
    <property type="expression patterns" value="Expressed in testis and 1 other cell type or tissue"/>
</dbReference>
<keyword evidence="6" id="KW-0175">Coiled coil</keyword>
<evidence type="ECO:0000256" key="2">
    <source>
        <dbReference type="ARBA" id="ARBA00004245"/>
    </source>
</evidence>
<keyword evidence="5" id="KW-0966">Cell projection</keyword>
<accession>A0A3Q4GRM6</accession>
<dbReference type="InterPro" id="IPR052102">
    <property type="entry name" value="Enkurin_domain-protein"/>
</dbReference>
<proteinExistence type="predicted"/>
<evidence type="ECO:0000313" key="9">
    <source>
        <dbReference type="Ensembl" id="ENSNBRP00000011716.1"/>
    </source>
</evidence>
<evidence type="ECO:0000256" key="3">
    <source>
        <dbReference type="ARBA" id="ARBA00022490"/>
    </source>
</evidence>
<dbReference type="GO" id="GO:0001669">
    <property type="term" value="C:acrosomal vesicle"/>
    <property type="evidence" value="ECO:0007669"/>
    <property type="project" value="TreeGrafter"/>
</dbReference>
<comment type="subcellular location">
    <subcellularLocation>
        <location evidence="1">Cell projection</location>
        <location evidence="1">Cilium</location>
    </subcellularLocation>
    <subcellularLocation>
        <location evidence="2">Cytoplasm</location>
        <location evidence="2">Cytoskeleton</location>
    </subcellularLocation>
</comment>
<keyword evidence="3" id="KW-0963">Cytoplasm</keyword>
<dbReference type="PANTHER" id="PTHR21490">
    <property type="entry name" value="ENKURIN-RELATED"/>
    <property type="match status" value="1"/>
</dbReference>
<sequence length="213" mass="25488">MYISKYREVFLLINKQHKHQHRTMGPETVKAPSHREMCPQRPEGEKPEHTFRKKTKHIGMKKVIPQPACVDTGKRDKQLLEKSGFVPFYLQKNDYGIVPGYLRRRNAEKEKPKQDNDAWLTKQRETVKPLPEQEKQNILKGLKRRFNELNSEYQSLPFALFPSQYTKYNYKKFLEEKMSKLEKNIAIFEEHKYIYVSREDTSDQQQNNNSVQR</sequence>
<name>A0A3Q4GRM6_NEOBR</name>
<feature type="region of interest" description="Disordered" evidence="7">
    <location>
        <begin position="17"/>
        <end position="50"/>
    </location>
</feature>
<evidence type="ECO:0000256" key="6">
    <source>
        <dbReference type="SAM" id="Coils"/>
    </source>
</evidence>
<evidence type="ECO:0000313" key="10">
    <source>
        <dbReference type="Proteomes" id="UP000261580"/>
    </source>
</evidence>
<evidence type="ECO:0000259" key="8">
    <source>
        <dbReference type="PROSITE" id="PS51665"/>
    </source>
</evidence>
<evidence type="ECO:0000256" key="7">
    <source>
        <dbReference type="SAM" id="MobiDB-lite"/>
    </source>
</evidence>
<dbReference type="GO" id="GO:0005879">
    <property type="term" value="C:axonemal microtubule"/>
    <property type="evidence" value="ECO:0007669"/>
    <property type="project" value="TreeGrafter"/>
</dbReference>
<dbReference type="AlphaFoldDB" id="A0A3Q4GRM6"/>
<evidence type="ECO:0000256" key="1">
    <source>
        <dbReference type="ARBA" id="ARBA00004138"/>
    </source>
</evidence>
<dbReference type="GeneTree" id="ENSGT00940000153866"/>
<reference evidence="9" key="1">
    <citation type="submission" date="2025-08" db="UniProtKB">
        <authorList>
            <consortium name="Ensembl"/>
        </authorList>
    </citation>
    <scope>IDENTIFICATION</scope>
</reference>
<dbReference type="PROSITE" id="PS51665">
    <property type="entry name" value="ENKURIN"/>
    <property type="match status" value="1"/>
</dbReference>
<keyword evidence="4" id="KW-0206">Cytoskeleton</keyword>